<sequence length="72" mass="7698">MVVLESTLVGLLLMGIGVAVATRPQKTYNIRHSVAVVSAGELTELGTARYQVYGLLCTLLGLMLIIVPLFLP</sequence>
<dbReference type="AlphaFoldDB" id="A0AAV3UMM5"/>
<dbReference type="RefSeq" id="WP_227773674.1">
    <property type="nucleotide sequence ID" value="NZ_BAABKX010000015.1"/>
</dbReference>
<keyword evidence="1" id="KW-0812">Transmembrane</keyword>
<comment type="caution">
    <text evidence="2">The sequence shown here is derived from an EMBL/GenBank/DDBJ whole genome shotgun (WGS) entry which is preliminary data.</text>
</comment>
<evidence type="ECO:0000313" key="3">
    <source>
        <dbReference type="Proteomes" id="UP001501729"/>
    </source>
</evidence>
<evidence type="ECO:0000256" key="1">
    <source>
        <dbReference type="SAM" id="Phobius"/>
    </source>
</evidence>
<name>A0AAV3UMM5_9EURY</name>
<evidence type="ECO:0000313" key="2">
    <source>
        <dbReference type="EMBL" id="GAA5058765.1"/>
    </source>
</evidence>
<proteinExistence type="predicted"/>
<reference evidence="2 3" key="1">
    <citation type="journal article" date="2019" name="Int. J. Syst. Evol. Microbiol.">
        <title>The Global Catalogue of Microorganisms (GCM) 10K type strain sequencing project: providing services to taxonomists for standard genome sequencing and annotation.</title>
        <authorList>
            <consortium name="The Broad Institute Genomics Platform"/>
            <consortium name="The Broad Institute Genome Sequencing Center for Infectious Disease"/>
            <person name="Wu L."/>
            <person name="Ma J."/>
        </authorList>
    </citation>
    <scope>NUCLEOTIDE SEQUENCE [LARGE SCALE GENOMIC DNA]</scope>
    <source>
        <strain evidence="2 3">JCM 17504</strain>
    </source>
</reference>
<dbReference type="Proteomes" id="UP001501729">
    <property type="component" value="Unassembled WGS sequence"/>
</dbReference>
<gene>
    <name evidence="2" type="ORF">GCM10025751_42220</name>
</gene>
<dbReference type="GeneID" id="68613894"/>
<keyword evidence="1" id="KW-0472">Membrane</keyword>
<dbReference type="EMBL" id="BAABKX010000015">
    <property type="protein sequence ID" value="GAA5058765.1"/>
    <property type="molecule type" value="Genomic_DNA"/>
</dbReference>
<organism evidence="2 3">
    <name type="scientific">Haladaptatus pallidirubidus</name>
    <dbReference type="NCBI Taxonomy" id="1008152"/>
    <lineage>
        <taxon>Archaea</taxon>
        <taxon>Methanobacteriati</taxon>
        <taxon>Methanobacteriota</taxon>
        <taxon>Stenosarchaea group</taxon>
        <taxon>Halobacteria</taxon>
        <taxon>Halobacteriales</taxon>
        <taxon>Haladaptataceae</taxon>
        <taxon>Haladaptatus</taxon>
    </lineage>
</organism>
<accession>A0AAV3UMM5</accession>
<feature type="transmembrane region" description="Helical" evidence="1">
    <location>
        <begin position="50"/>
        <end position="71"/>
    </location>
</feature>
<protein>
    <submittedName>
        <fullName evidence="2">Uncharacterized protein</fullName>
    </submittedName>
</protein>
<keyword evidence="3" id="KW-1185">Reference proteome</keyword>
<keyword evidence="1" id="KW-1133">Transmembrane helix</keyword>